<dbReference type="PROSITE" id="PS50925">
    <property type="entry name" value="BLUF"/>
    <property type="match status" value="1"/>
</dbReference>
<dbReference type="Proteomes" id="UP000285908">
    <property type="component" value="Unassembled WGS sequence"/>
</dbReference>
<evidence type="ECO:0000313" key="3">
    <source>
        <dbReference type="Proteomes" id="UP000285908"/>
    </source>
</evidence>
<keyword evidence="3" id="KW-1185">Reference proteome</keyword>
<dbReference type="GO" id="GO:0009882">
    <property type="term" value="F:blue light photoreceptor activity"/>
    <property type="evidence" value="ECO:0007669"/>
    <property type="project" value="InterPro"/>
</dbReference>
<evidence type="ECO:0000259" key="1">
    <source>
        <dbReference type="PROSITE" id="PS50925"/>
    </source>
</evidence>
<evidence type="ECO:0000313" key="2">
    <source>
        <dbReference type="EMBL" id="RVV96985.1"/>
    </source>
</evidence>
<dbReference type="AlphaFoldDB" id="A0A438AED1"/>
<dbReference type="GO" id="GO:0071949">
    <property type="term" value="F:FAD binding"/>
    <property type="evidence" value="ECO:0007669"/>
    <property type="project" value="InterPro"/>
</dbReference>
<accession>A0A438AED1</accession>
<dbReference type="SMART" id="SM01034">
    <property type="entry name" value="BLUF"/>
    <property type="match status" value="1"/>
</dbReference>
<gene>
    <name evidence="2" type="ORF">EKE94_15055</name>
</gene>
<sequence>MAPAARGTGTDRRPPGYALCPAVRPMPANRWRGKHRYRRQGAVAHALMRSMPRRSVCFSTATPTQSSNDIDRLLGVSRRNNARDGITGLPTYRDHGFFQVLEGPDADVDLCLTRIETDPTHGDIQQLFDDTVGDRGRPGWKMWHARPATPALRRHRQVVALADPRCGGEIPGGPLIRPVIDGVSRSLRIGEARA</sequence>
<proteinExistence type="predicted"/>
<dbReference type="InterPro" id="IPR036046">
    <property type="entry name" value="Acylphosphatase-like_dom_sf"/>
</dbReference>
<dbReference type="InterPro" id="IPR007024">
    <property type="entry name" value="BLUF_domain"/>
</dbReference>
<protein>
    <submittedName>
        <fullName evidence="2">BLUF domain-containing protein</fullName>
    </submittedName>
</protein>
<dbReference type="EMBL" id="RQXX01000006">
    <property type="protein sequence ID" value="RVV96985.1"/>
    <property type="molecule type" value="Genomic_DNA"/>
</dbReference>
<dbReference type="SUPFAM" id="SSF54975">
    <property type="entry name" value="Acylphosphatase/BLUF domain-like"/>
    <property type="match status" value="1"/>
</dbReference>
<organism evidence="2 3">
    <name type="scientific">Mesobaculum littorinae</name>
    <dbReference type="NCBI Taxonomy" id="2486419"/>
    <lineage>
        <taxon>Bacteria</taxon>
        <taxon>Pseudomonadati</taxon>
        <taxon>Pseudomonadota</taxon>
        <taxon>Alphaproteobacteria</taxon>
        <taxon>Rhodobacterales</taxon>
        <taxon>Roseobacteraceae</taxon>
        <taxon>Mesobaculum</taxon>
    </lineage>
</organism>
<feature type="domain" description="BLUF" evidence="1">
    <location>
        <begin position="48"/>
        <end position="143"/>
    </location>
</feature>
<reference evidence="2 3" key="1">
    <citation type="submission" date="2018-11" db="EMBL/GenBank/DDBJ databases">
        <title>Mesobaculum littorinae gen. nov., sp. nov., isolated from Littorina scabra that represents a novel genus of the order Rhodobacteraceae.</title>
        <authorList>
            <person name="Li F."/>
        </authorList>
    </citation>
    <scope>NUCLEOTIDE SEQUENCE [LARGE SCALE GENOMIC DNA]</scope>
    <source>
        <strain evidence="2 3">M0103</strain>
    </source>
</reference>
<dbReference type="OrthoDB" id="196105at2"/>
<dbReference type="Pfam" id="PF04940">
    <property type="entry name" value="BLUF"/>
    <property type="match status" value="1"/>
</dbReference>
<name>A0A438AED1_9RHOB</name>
<comment type="caution">
    <text evidence="2">The sequence shown here is derived from an EMBL/GenBank/DDBJ whole genome shotgun (WGS) entry which is preliminary data.</text>
</comment>
<dbReference type="Gene3D" id="3.30.70.100">
    <property type="match status" value="1"/>
</dbReference>